<proteinExistence type="predicted"/>
<reference evidence="1" key="1">
    <citation type="journal article" date="2021" name="Proc. Natl. Acad. Sci. U.S.A.">
        <title>A Catalog of Tens of Thousands of Viruses from Human Metagenomes Reveals Hidden Associations with Chronic Diseases.</title>
        <authorList>
            <person name="Tisza M.J."/>
            <person name="Buck C.B."/>
        </authorList>
    </citation>
    <scope>NUCLEOTIDE SEQUENCE</scope>
    <source>
        <strain evidence="1">CtLYp5</strain>
    </source>
</reference>
<accession>A0A8S5SX75</accession>
<dbReference type="SUPFAM" id="SSF52540">
    <property type="entry name" value="P-loop containing nucleoside triphosphate hydrolases"/>
    <property type="match status" value="1"/>
</dbReference>
<organism evidence="1">
    <name type="scientific">Myoviridae sp. ctLYp5</name>
    <dbReference type="NCBI Taxonomy" id="2827680"/>
    <lineage>
        <taxon>Viruses</taxon>
        <taxon>Duplodnaviria</taxon>
        <taxon>Heunggongvirae</taxon>
        <taxon>Uroviricota</taxon>
        <taxon>Caudoviricetes</taxon>
    </lineage>
</organism>
<name>A0A8S5SX75_9CAUD</name>
<dbReference type="InterPro" id="IPR027417">
    <property type="entry name" value="P-loop_NTPase"/>
</dbReference>
<dbReference type="EMBL" id="BK032693">
    <property type="protein sequence ID" value="DAF55504.1"/>
    <property type="molecule type" value="Genomic_DNA"/>
</dbReference>
<evidence type="ECO:0000313" key="1">
    <source>
        <dbReference type="EMBL" id="DAF55504.1"/>
    </source>
</evidence>
<sequence>MSVSVFILGESGTGKTASMRNLNPDDVCLIQAVKKPLPFRPKGWKTAAEKDEKGSLKKVGDSGNIYITDDSQQICTVLQKTSKDIIIIDDFQYIMANEFMRGVTVEAKGNEQFMKFNRIAKNTWDILQTANALPENKRVYILSHTQTDDFGKTKAKTIGKLLDEKITLEGLFTIVLRTQAVNGNYSFLTQNNGADTVKSPMGLFESQQIDNDLAQIDSEICTYYEIQPKGHQNVQAQ</sequence>
<protein>
    <submittedName>
        <fullName evidence="1">AAA domain protein</fullName>
    </submittedName>
</protein>